<dbReference type="PANTHER" id="PTHR24198">
    <property type="entry name" value="ANKYRIN REPEAT AND PROTEIN KINASE DOMAIN-CONTAINING PROTEIN"/>
    <property type="match status" value="1"/>
</dbReference>
<evidence type="ECO:0000313" key="5">
    <source>
        <dbReference type="EMBL" id="KAF4308910.1"/>
    </source>
</evidence>
<dbReference type="InterPro" id="IPR036770">
    <property type="entry name" value="Ankyrin_rpt-contain_sf"/>
</dbReference>
<dbReference type="PROSITE" id="PS50297">
    <property type="entry name" value="ANK_REP_REGION"/>
    <property type="match status" value="1"/>
</dbReference>
<dbReference type="OrthoDB" id="20872at2759"/>
<organism evidence="5 6">
    <name type="scientific">Botryosphaeria dothidea</name>
    <dbReference type="NCBI Taxonomy" id="55169"/>
    <lineage>
        <taxon>Eukaryota</taxon>
        <taxon>Fungi</taxon>
        <taxon>Dikarya</taxon>
        <taxon>Ascomycota</taxon>
        <taxon>Pezizomycotina</taxon>
        <taxon>Dothideomycetes</taxon>
        <taxon>Dothideomycetes incertae sedis</taxon>
        <taxon>Botryosphaeriales</taxon>
        <taxon>Botryosphaeriaceae</taxon>
        <taxon>Botryosphaeria</taxon>
    </lineage>
</organism>
<dbReference type="SUPFAM" id="SSF48403">
    <property type="entry name" value="Ankyrin repeat"/>
    <property type="match status" value="2"/>
</dbReference>
<proteinExistence type="predicted"/>
<evidence type="ECO:0000256" key="2">
    <source>
        <dbReference type="ARBA" id="ARBA00023043"/>
    </source>
</evidence>
<evidence type="ECO:0000256" key="4">
    <source>
        <dbReference type="SAM" id="MobiDB-lite"/>
    </source>
</evidence>
<evidence type="ECO:0000256" key="1">
    <source>
        <dbReference type="ARBA" id="ARBA00022737"/>
    </source>
</evidence>
<accession>A0A8H4IWS5</accession>
<reference evidence="5" key="1">
    <citation type="submission" date="2020-04" db="EMBL/GenBank/DDBJ databases">
        <title>Genome Assembly and Annotation of Botryosphaeria dothidea sdau 11-99, a Latent Pathogen of Apple Fruit Ring Rot in China.</title>
        <authorList>
            <person name="Yu C."/>
            <person name="Diao Y."/>
            <person name="Lu Q."/>
            <person name="Zhao J."/>
            <person name="Cui S."/>
            <person name="Peng C."/>
            <person name="He B."/>
            <person name="Liu H."/>
        </authorList>
    </citation>
    <scope>NUCLEOTIDE SEQUENCE [LARGE SCALE GENOMIC DNA]</scope>
    <source>
        <strain evidence="5">Sdau11-99</strain>
    </source>
</reference>
<gene>
    <name evidence="5" type="ORF">GTA08_BOTSDO02622</name>
</gene>
<dbReference type="PROSITE" id="PS50088">
    <property type="entry name" value="ANK_REPEAT"/>
    <property type="match status" value="1"/>
</dbReference>
<dbReference type="InterPro" id="IPR002110">
    <property type="entry name" value="Ankyrin_rpt"/>
</dbReference>
<evidence type="ECO:0000313" key="6">
    <source>
        <dbReference type="Proteomes" id="UP000572817"/>
    </source>
</evidence>
<feature type="repeat" description="ANK" evidence="3">
    <location>
        <begin position="163"/>
        <end position="195"/>
    </location>
</feature>
<comment type="caution">
    <text evidence="5">The sequence shown here is derived from an EMBL/GenBank/DDBJ whole genome shotgun (WGS) entry which is preliminary data.</text>
</comment>
<sequence length="558" mass="61081">MAEGNQPSGPPPIDSTNIATTGPYAGLPVLPPGFVWNQYPWHPSFLSDPEWYDTLGVDALERRQVFEITDENELHKALGELLDAFPNKGVEMMFRSAVKGRADAIRWLLQKGVRAHPVDDGEAEEGDDMTCVPVHAAAFNGNLECLKVLVEEAGVSVNVTDDLGGTPLMRATTGKRTDIVRWLLEKGADPTPVQEMEGGARFSALDFAAHEGDPEGLKIIFEALEEKFTAKEKDTRSIVTSQLLQAAAYSGKVDALQFLLSKGGFPPDGVTELSAAQRDAIEMALRRAQKAEADLLRILLSYFTKPDVDGRIQYFHTQPETTDNLVSTAMNAIGRGDTETFELVWQTTLDDPGPDMETIEIRSGENVPKQEILNAMLFEAAKGGHLDAVKLMAQYGASFDEAHGPSFTPLLYIAAAKNHVEVLRYLLDIHNPDIDRAGGRYANGPTALAIAIIEGFAEATKLLLMHGGPVEQIEHQVDSEKATRLVLSAAKVYRQQIKVVFADATYEVEVEPGVDVVSVDLVEGDTDWLSFIRKRKSDEELAKVDPFGRELRVPEGSS</sequence>
<name>A0A8H4IWS5_9PEZI</name>
<dbReference type="EMBL" id="WWBZ02000016">
    <property type="protein sequence ID" value="KAF4308910.1"/>
    <property type="molecule type" value="Genomic_DNA"/>
</dbReference>
<protein>
    <recommendedName>
        <fullName evidence="7">Ankyrin repeat protein</fullName>
    </recommendedName>
</protein>
<evidence type="ECO:0000256" key="3">
    <source>
        <dbReference type="PROSITE-ProRule" id="PRU00023"/>
    </source>
</evidence>
<dbReference type="Gene3D" id="1.25.40.20">
    <property type="entry name" value="Ankyrin repeat-containing domain"/>
    <property type="match status" value="2"/>
</dbReference>
<dbReference type="Proteomes" id="UP000572817">
    <property type="component" value="Unassembled WGS sequence"/>
</dbReference>
<feature type="region of interest" description="Disordered" evidence="4">
    <location>
        <begin position="1"/>
        <end position="20"/>
    </location>
</feature>
<dbReference type="AlphaFoldDB" id="A0A8H4IWS5"/>
<dbReference type="SMART" id="SM00248">
    <property type="entry name" value="ANK"/>
    <property type="match status" value="8"/>
</dbReference>
<keyword evidence="2 3" id="KW-0040">ANK repeat</keyword>
<dbReference type="Pfam" id="PF12796">
    <property type="entry name" value="Ank_2"/>
    <property type="match status" value="2"/>
</dbReference>
<evidence type="ECO:0008006" key="7">
    <source>
        <dbReference type="Google" id="ProtNLM"/>
    </source>
</evidence>
<keyword evidence="1" id="KW-0677">Repeat</keyword>
<keyword evidence="6" id="KW-1185">Reference proteome</keyword>
<dbReference type="PANTHER" id="PTHR24198:SF165">
    <property type="entry name" value="ANKYRIN REPEAT-CONTAINING PROTEIN-RELATED"/>
    <property type="match status" value="1"/>
</dbReference>